<feature type="domain" description="Integrase SAM-like N-terminal" evidence="3">
    <location>
        <begin position="100"/>
        <end position="166"/>
    </location>
</feature>
<dbReference type="RefSeq" id="WP_381843536.1">
    <property type="nucleotide sequence ID" value="NZ_JBHYTS010000138.1"/>
</dbReference>
<sequence>MTATFSVETVSSSPLHRLANVAVLRARTLRHGVDAAQLSRVANSAWSLAEAQPDQHTQPIMLYWSTFPAVLVDDFKMFTFAALDGPYPPELSRITALDQASVATVHLWFKRLRVFATWLEQRGIDRLLDVTDRQLDLYLDHVRAMQASTNTRRQLLSAVRAVWAYAPQLPPQHRMPVRVPWNGRSPGQLAEDTKIGRGNRTPRIAAETMTALLDWALRIVEDIGPDIRDAWREFRQLSTGAHRGQRQYQGLTQTERMSLFLAAARETGGALPGDPRHPGAIDFTNLARLLGLPPSSESLSGDARSLAEAAGLPVVADLSLGRITGQIDGRPWRERPLTASELPALVWIVTAACFVIVSYLSSMRPGEAVNLRRGCRAQDADSGELLLLGHRGKGYDRDAAETQKPPARPWAVVRPVHQAIALLESLHEGELLFPTRLAGATRGRQSRAGARTWDTNKTRRELKRLQDWVNSTFTSVSGTAAIPPDPVKHLHASRFRRTLAYFIVRRPRGLIAAALQYGHIKTKVTLNYAANDDDSWLDDLAVERLEMVLEQSEDDWTRLGAV</sequence>
<dbReference type="InterPro" id="IPR004107">
    <property type="entry name" value="Integrase_SAM-like_N"/>
</dbReference>
<dbReference type="InterPro" id="IPR011010">
    <property type="entry name" value="DNA_brk_join_enz"/>
</dbReference>
<comment type="caution">
    <text evidence="4">The sequence shown here is derived from an EMBL/GenBank/DDBJ whole genome shotgun (WGS) entry which is preliminary data.</text>
</comment>
<dbReference type="InterPro" id="IPR013762">
    <property type="entry name" value="Integrase-like_cat_sf"/>
</dbReference>
<evidence type="ECO:0000256" key="1">
    <source>
        <dbReference type="ARBA" id="ARBA00023125"/>
    </source>
</evidence>
<name>A0ABW6HGX5_9ACTN</name>
<keyword evidence="2" id="KW-0233">DNA recombination</keyword>
<dbReference type="SUPFAM" id="SSF47823">
    <property type="entry name" value="lambda integrase-like, N-terminal domain"/>
    <property type="match status" value="1"/>
</dbReference>
<dbReference type="Proteomes" id="UP001599756">
    <property type="component" value="Unassembled WGS sequence"/>
</dbReference>
<keyword evidence="1" id="KW-0238">DNA-binding</keyword>
<proteinExistence type="predicted"/>
<dbReference type="InterPro" id="IPR010998">
    <property type="entry name" value="Integrase_recombinase_N"/>
</dbReference>
<evidence type="ECO:0000313" key="5">
    <source>
        <dbReference type="Proteomes" id="UP001599756"/>
    </source>
</evidence>
<evidence type="ECO:0000313" key="4">
    <source>
        <dbReference type="EMBL" id="MFE1755905.1"/>
    </source>
</evidence>
<evidence type="ECO:0000256" key="2">
    <source>
        <dbReference type="ARBA" id="ARBA00023172"/>
    </source>
</evidence>
<accession>A0ABW6HGX5</accession>
<protein>
    <submittedName>
        <fullName evidence="4">Site-specific integrase</fullName>
    </submittedName>
</protein>
<dbReference type="EMBL" id="JBHYTS010000138">
    <property type="protein sequence ID" value="MFE1755905.1"/>
    <property type="molecule type" value="Genomic_DNA"/>
</dbReference>
<gene>
    <name evidence="4" type="ORF">ACFW88_36170</name>
</gene>
<keyword evidence="5" id="KW-1185">Reference proteome</keyword>
<dbReference type="SUPFAM" id="SSF56349">
    <property type="entry name" value="DNA breaking-rejoining enzymes"/>
    <property type="match status" value="1"/>
</dbReference>
<organism evidence="4 5">
    <name type="scientific">Streptomyces anandii</name>
    <dbReference type="NCBI Taxonomy" id="285454"/>
    <lineage>
        <taxon>Bacteria</taxon>
        <taxon>Bacillati</taxon>
        <taxon>Actinomycetota</taxon>
        <taxon>Actinomycetes</taxon>
        <taxon>Kitasatosporales</taxon>
        <taxon>Streptomycetaceae</taxon>
        <taxon>Streptomyces</taxon>
    </lineage>
</organism>
<dbReference type="Gene3D" id="1.10.443.10">
    <property type="entry name" value="Intergrase catalytic core"/>
    <property type="match status" value="1"/>
</dbReference>
<reference evidence="4 5" key="1">
    <citation type="submission" date="2024-09" db="EMBL/GenBank/DDBJ databases">
        <title>The Natural Products Discovery Center: Release of the First 8490 Sequenced Strains for Exploring Actinobacteria Biosynthetic Diversity.</title>
        <authorList>
            <person name="Kalkreuter E."/>
            <person name="Kautsar S.A."/>
            <person name="Yang D."/>
            <person name="Bader C.D."/>
            <person name="Teijaro C.N."/>
            <person name="Fluegel L."/>
            <person name="Davis C.M."/>
            <person name="Simpson J.R."/>
            <person name="Lauterbach L."/>
            <person name="Steele A.D."/>
            <person name="Gui C."/>
            <person name="Meng S."/>
            <person name="Li G."/>
            <person name="Viehrig K."/>
            <person name="Ye F."/>
            <person name="Su P."/>
            <person name="Kiefer A.F."/>
            <person name="Nichols A."/>
            <person name="Cepeda A.J."/>
            <person name="Yan W."/>
            <person name="Fan B."/>
            <person name="Jiang Y."/>
            <person name="Adhikari A."/>
            <person name="Zheng C.-J."/>
            <person name="Schuster L."/>
            <person name="Cowan T.M."/>
            <person name="Smanski M.J."/>
            <person name="Chevrette M.G."/>
            <person name="De Carvalho L.P.S."/>
            <person name="Shen B."/>
        </authorList>
    </citation>
    <scope>NUCLEOTIDE SEQUENCE [LARGE SCALE GENOMIC DNA]</scope>
    <source>
        <strain evidence="4 5">NPDC059500</strain>
    </source>
</reference>
<dbReference type="Pfam" id="PF02899">
    <property type="entry name" value="Phage_int_SAM_1"/>
    <property type="match status" value="1"/>
</dbReference>
<dbReference type="Gene3D" id="1.10.150.130">
    <property type="match status" value="1"/>
</dbReference>
<evidence type="ECO:0000259" key="3">
    <source>
        <dbReference type="Pfam" id="PF02899"/>
    </source>
</evidence>